<organism evidence="2 3">
    <name type="scientific">Cutaneotrichosporon cavernicola</name>
    <dbReference type="NCBI Taxonomy" id="279322"/>
    <lineage>
        <taxon>Eukaryota</taxon>
        <taxon>Fungi</taxon>
        <taxon>Dikarya</taxon>
        <taxon>Basidiomycota</taxon>
        <taxon>Agaricomycotina</taxon>
        <taxon>Tremellomycetes</taxon>
        <taxon>Trichosporonales</taxon>
        <taxon>Trichosporonaceae</taxon>
        <taxon>Cutaneotrichosporon</taxon>
    </lineage>
</organism>
<feature type="region of interest" description="Disordered" evidence="1">
    <location>
        <begin position="555"/>
        <end position="614"/>
    </location>
</feature>
<name>A0AA48QVR3_9TREE</name>
<feature type="region of interest" description="Disordered" evidence="1">
    <location>
        <begin position="835"/>
        <end position="868"/>
    </location>
</feature>
<dbReference type="EMBL" id="AP028215">
    <property type="protein sequence ID" value="BEI91619.1"/>
    <property type="molecule type" value="Genomic_DNA"/>
</dbReference>
<evidence type="ECO:0000256" key="1">
    <source>
        <dbReference type="SAM" id="MobiDB-lite"/>
    </source>
</evidence>
<dbReference type="Proteomes" id="UP001233271">
    <property type="component" value="Chromosome 4"/>
</dbReference>
<evidence type="ECO:0000313" key="2">
    <source>
        <dbReference type="EMBL" id="BEI91619.1"/>
    </source>
</evidence>
<feature type="region of interest" description="Disordered" evidence="1">
    <location>
        <begin position="1"/>
        <end position="119"/>
    </location>
</feature>
<sequence>MSNRRIFRAGSVSINLPRFGWEPTQGGQNNNSPPPSYQAIPQPNALSPAPPIPSATVPAPVLPLPLPPSAEQPAPAPVSAQPPPPPGQVPVSSPPAARSPVASATAPASTGPGVQDGPERGEVEHVVASSTVASSTAAMVFFDRFHIYGYDRLSLKEPPPPPPAVTVKDETRSLSFCATRLDPISASVVDSAVAWAGRSDIQVVWIRLTADDTKSVSCDVAFLINSTVLTPFDLHPQVSKQKELLKSLSRPWLQTIVSTGTVGVDYPGDIVFKKALSNNNMTIAGIDWTAHTFKNEGRRDPWIRQLKDQTRATLGPPGSLDIFACEFARPDRPTVVASAAGSCAPLSFKGMAGEALDAHTTTFLQSAVPTLRGIVDDIMSYPFTSAIDMISICLLHIRGKGSTVRIDVTDASATLISNPLSASHVNPNGLQEKVAKRWADLCRQGVPEYDHPAMIALGASPKGARTIDQVSTKVVWREATMLAPQRGFVGRTYATRPGDHVESHRSPSVRDTAHRPSRDSIVINADEIPGFINDVLASAFASSGIEIVPGPIAGNRPPPYETSPPLPDVAVAASPRSTAALSPQPNVTGSPLPNAYSPPLPNVTSPPLPNVASPPLPNAAGPTFPTVASPVSTLASPPLSSMVSPPLSSMASPPANHLPMDLCLSAQPPKWSGGTMPPFRYQGLGGRILEEPTASFVNRAKADIGAIVAYVVDWPPTMRTIEQATVTLLHIAGRGVSGRVLLKDTMGNNITTWTNATYINWGMLPQVVVQRWYDLCRRGMPGVDHPEMFTFTVYPKNTQTVSVVSADAYWEQAALELETSVESIYAERAGIPVDAGPAQASAPSAPVRGATMPTPAVPAHRAPVHWQH</sequence>
<reference evidence="2" key="1">
    <citation type="journal article" date="2023" name="BMC Genomics">
        <title>Chromosome-level genome assemblies of Cutaneotrichosporon spp. (Trichosporonales, Basidiomycota) reveal imbalanced evolution between nucleotide sequences and chromosome synteny.</title>
        <authorList>
            <person name="Kobayashi Y."/>
            <person name="Kayamori A."/>
            <person name="Aoki K."/>
            <person name="Shiwa Y."/>
            <person name="Matsutani M."/>
            <person name="Fujita N."/>
            <person name="Sugita T."/>
            <person name="Iwasaki W."/>
            <person name="Tanaka N."/>
            <person name="Takashima M."/>
        </authorList>
    </citation>
    <scope>NUCLEOTIDE SEQUENCE</scope>
    <source>
        <strain evidence="2">HIS019</strain>
    </source>
</reference>
<feature type="compositionally biased region" description="Pro residues" evidence="1">
    <location>
        <begin position="556"/>
        <end position="567"/>
    </location>
</feature>
<dbReference type="KEGG" id="ccac:CcaHIS019_0404390"/>
<feature type="compositionally biased region" description="Pro residues" evidence="1">
    <location>
        <begin position="60"/>
        <end position="88"/>
    </location>
</feature>
<gene>
    <name evidence="2" type="ORF">CcaverHIS019_0404390</name>
</gene>
<protein>
    <submittedName>
        <fullName evidence="2">Uncharacterized protein</fullName>
    </submittedName>
</protein>
<keyword evidence="3" id="KW-1185">Reference proteome</keyword>
<dbReference type="PANTHER" id="PTHR48125">
    <property type="entry name" value="LP07818P1"/>
    <property type="match status" value="1"/>
</dbReference>
<evidence type="ECO:0000313" key="3">
    <source>
        <dbReference type="Proteomes" id="UP001233271"/>
    </source>
</evidence>
<proteinExistence type="predicted"/>
<accession>A0AA48QVR3</accession>
<dbReference type="AlphaFoldDB" id="A0AA48QVR3"/>
<feature type="region of interest" description="Disordered" evidence="1">
    <location>
        <begin position="496"/>
        <end position="515"/>
    </location>
</feature>
<dbReference type="PANTHER" id="PTHR48125:SF10">
    <property type="entry name" value="OS12G0136300 PROTEIN"/>
    <property type="match status" value="1"/>
</dbReference>
<feature type="compositionally biased region" description="Polar residues" evidence="1">
    <location>
        <begin position="575"/>
        <end position="591"/>
    </location>
</feature>
<feature type="compositionally biased region" description="Pro residues" evidence="1">
    <location>
        <begin position="596"/>
        <end position="614"/>
    </location>
</feature>
<feature type="compositionally biased region" description="Low complexity" evidence="1">
    <location>
        <begin position="835"/>
        <end position="846"/>
    </location>
</feature>
<feature type="compositionally biased region" description="Low complexity" evidence="1">
    <location>
        <begin position="89"/>
        <end position="113"/>
    </location>
</feature>
<dbReference type="GeneID" id="85495489"/>
<dbReference type="RefSeq" id="XP_060456884.1">
    <property type="nucleotide sequence ID" value="XM_060600274.1"/>
</dbReference>